<reference evidence="2 3" key="1">
    <citation type="submission" date="2021-03" db="EMBL/GenBank/DDBJ databases">
        <title>Assistant Professor.</title>
        <authorList>
            <person name="Huq M.A."/>
        </authorList>
    </citation>
    <scope>NUCLEOTIDE SEQUENCE [LARGE SCALE GENOMIC DNA]</scope>
    <source>
        <strain evidence="2 3">MAH-29</strain>
    </source>
</reference>
<dbReference type="Proteomes" id="UP000677244">
    <property type="component" value="Unassembled WGS sequence"/>
</dbReference>
<dbReference type="GO" id="GO:0016757">
    <property type="term" value="F:glycosyltransferase activity"/>
    <property type="evidence" value="ECO:0007669"/>
    <property type="project" value="UniProtKB-KW"/>
</dbReference>
<dbReference type="Gene3D" id="3.40.50.150">
    <property type="entry name" value="Vaccinia Virus protein VP39"/>
    <property type="match status" value="1"/>
</dbReference>
<comment type="caution">
    <text evidence="2">The sequence shown here is derived from an EMBL/GenBank/DDBJ whole genome shotgun (WGS) entry which is preliminary data.</text>
</comment>
<evidence type="ECO:0000313" key="2">
    <source>
        <dbReference type="EMBL" id="MBO9205508.1"/>
    </source>
</evidence>
<dbReference type="CDD" id="cd00761">
    <property type="entry name" value="Glyco_tranf_GTA_type"/>
    <property type="match status" value="1"/>
</dbReference>
<dbReference type="SUPFAM" id="SSF53335">
    <property type="entry name" value="S-adenosyl-L-methionine-dependent methyltransferases"/>
    <property type="match status" value="1"/>
</dbReference>
<protein>
    <submittedName>
        <fullName evidence="2">Glycosyltransferase</fullName>
        <ecNumber evidence="2">2.4.-.-</ecNumber>
    </submittedName>
</protein>
<dbReference type="Pfam" id="PF13578">
    <property type="entry name" value="Methyltransf_24"/>
    <property type="match status" value="1"/>
</dbReference>
<keyword evidence="2" id="KW-0808">Transferase</keyword>
<name>A0ABS3Z5Q8_9BACT</name>
<accession>A0ABS3Z5Q8</accession>
<feature type="domain" description="Glycosyltransferase 2-like" evidence="1">
    <location>
        <begin position="10"/>
        <end position="130"/>
    </location>
</feature>
<dbReference type="EMBL" id="JAGHKO010000024">
    <property type="protein sequence ID" value="MBO9205508.1"/>
    <property type="molecule type" value="Genomic_DNA"/>
</dbReference>
<dbReference type="EC" id="2.4.-.-" evidence="2"/>
<dbReference type="Pfam" id="PF00535">
    <property type="entry name" value="Glycos_transf_2"/>
    <property type="match status" value="1"/>
</dbReference>
<sequence>MVSGTEPLISCIMPTYNRREFIPHAIRYFLRQEYPNKELIVIDDGTDTVQDLIPDNPLIRYIYLDKKITLGAKLNMACSSAKGEIIVHWDDDDWYAPWRIHYQKDVLDNERTDLCGINNLLYYDLRNKKAFKYIYPSNQRVWLLGSSLCYKKKLWCKNQFADIDVGMDGLFVWATPPERISVLTDHSFSVHMIHDYNVSPKKTDGAWWHKHPVEHIQEIMCKDWDLYHAKEPANSTRQNGTFTGVAQHTSQKQSPKQIQNIYACLVHENEDCIIDLVRNLHYHDPSSVILLYNGSQDRRLISNRFCFDQFRAALVPDPIPVKHGYLHEFALRTMQFALEHYSFDTITIVDSDQLAIRKGYSVYLTAFFASRSNIGMLSSAPEKITADNKTNFVALQAFKELNLWKPFLANFPDGEDKFVHWTFWPATVFTQPAVRDLVKIFRESEQLRDIIAQSKIWASEEVILPTLVRLLGYEIALNPCRYDYVRFRKAYSMNEVNEALNKPDAFWIHPVPRKYDDTLRILLREHGQQYSCNTGVESSDYLLPGESQHTSLINRIRKIEGWLSDREAELLISVTLHVCRHLPGPQVIAEIGSYHGKTTVLFGSIIKACAAQAKVYAIDTHDGRLGAVDQGLQTFPPSFEPFKRNLVNAAVCDVVEIIQDRSYNLKWDQPVSLFFIDGLHDYLNVSTDFRHFAEWIVPGGYVAFHDYASYFPGVQTFVNELIRTGEYQRTGLVDSLILLQKR</sequence>
<dbReference type="InterPro" id="IPR029063">
    <property type="entry name" value="SAM-dependent_MTases_sf"/>
</dbReference>
<gene>
    <name evidence="2" type="ORF">J7I42_34780</name>
</gene>
<keyword evidence="3" id="KW-1185">Reference proteome</keyword>
<proteinExistence type="predicted"/>
<keyword evidence="2" id="KW-0328">Glycosyltransferase</keyword>
<organism evidence="2 3">
    <name type="scientific">Niastella soli</name>
    <dbReference type="NCBI Taxonomy" id="2821487"/>
    <lineage>
        <taxon>Bacteria</taxon>
        <taxon>Pseudomonadati</taxon>
        <taxon>Bacteroidota</taxon>
        <taxon>Chitinophagia</taxon>
        <taxon>Chitinophagales</taxon>
        <taxon>Chitinophagaceae</taxon>
        <taxon>Niastella</taxon>
    </lineage>
</organism>
<dbReference type="Gene3D" id="3.90.550.10">
    <property type="entry name" value="Spore Coat Polysaccharide Biosynthesis Protein SpsA, Chain A"/>
    <property type="match status" value="1"/>
</dbReference>
<dbReference type="RefSeq" id="WP_209145137.1">
    <property type="nucleotide sequence ID" value="NZ_JAGHKO010000024.1"/>
</dbReference>
<dbReference type="InterPro" id="IPR029044">
    <property type="entry name" value="Nucleotide-diphossugar_trans"/>
</dbReference>
<dbReference type="PANTHER" id="PTHR22916:SF3">
    <property type="entry name" value="UDP-GLCNAC:BETAGAL BETA-1,3-N-ACETYLGLUCOSAMINYLTRANSFERASE-LIKE PROTEIN 1"/>
    <property type="match status" value="1"/>
</dbReference>
<dbReference type="InterPro" id="IPR001173">
    <property type="entry name" value="Glyco_trans_2-like"/>
</dbReference>
<dbReference type="SUPFAM" id="SSF53448">
    <property type="entry name" value="Nucleotide-diphospho-sugar transferases"/>
    <property type="match status" value="1"/>
</dbReference>
<evidence type="ECO:0000313" key="3">
    <source>
        <dbReference type="Proteomes" id="UP000677244"/>
    </source>
</evidence>
<evidence type="ECO:0000259" key="1">
    <source>
        <dbReference type="Pfam" id="PF00535"/>
    </source>
</evidence>
<dbReference type="PANTHER" id="PTHR22916">
    <property type="entry name" value="GLYCOSYLTRANSFERASE"/>
    <property type="match status" value="1"/>
</dbReference>